<gene>
    <name evidence="2" type="ORF">EDC65_3495</name>
</gene>
<dbReference type="OrthoDB" id="8453373at2"/>
<dbReference type="Proteomes" id="UP000278222">
    <property type="component" value="Unassembled WGS sequence"/>
</dbReference>
<accession>A0A3N1KYB7</accession>
<dbReference type="InterPro" id="IPR016181">
    <property type="entry name" value="Acyl_CoA_acyltransferase"/>
</dbReference>
<dbReference type="PANTHER" id="PTHR47237:SF2">
    <property type="entry name" value="BLL4206 PROTEIN"/>
    <property type="match status" value="1"/>
</dbReference>
<name>A0A3N1KYB7_9PROT</name>
<dbReference type="InterPro" id="IPR000182">
    <property type="entry name" value="GNAT_dom"/>
</dbReference>
<organism evidence="2 3">
    <name type="scientific">Stella humosa</name>
    <dbReference type="NCBI Taxonomy" id="94"/>
    <lineage>
        <taxon>Bacteria</taxon>
        <taxon>Pseudomonadati</taxon>
        <taxon>Pseudomonadota</taxon>
        <taxon>Alphaproteobacteria</taxon>
        <taxon>Rhodospirillales</taxon>
        <taxon>Stellaceae</taxon>
        <taxon>Stella</taxon>
    </lineage>
</organism>
<reference evidence="2 3" key="1">
    <citation type="submission" date="2018-11" db="EMBL/GenBank/DDBJ databases">
        <title>Genomic Encyclopedia of Type Strains, Phase IV (KMG-IV): sequencing the most valuable type-strain genomes for metagenomic binning, comparative biology and taxonomic classification.</title>
        <authorList>
            <person name="Goeker M."/>
        </authorList>
    </citation>
    <scope>NUCLEOTIDE SEQUENCE [LARGE SCALE GENOMIC DNA]</scope>
    <source>
        <strain evidence="2 3">DSM 5900</strain>
    </source>
</reference>
<evidence type="ECO:0000313" key="3">
    <source>
        <dbReference type="Proteomes" id="UP000278222"/>
    </source>
</evidence>
<dbReference type="GO" id="GO:0016747">
    <property type="term" value="F:acyltransferase activity, transferring groups other than amino-acyl groups"/>
    <property type="evidence" value="ECO:0007669"/>
    <property type="project" value="InterPro"/>
</dbReference>
<sequence>MASTDPRPLRPDDAAALTGLSAEAGWNQNAQDWRVILEHGGGEGIFDGAGRPLASACAVPLTARSQWICMVLVTPDARRRGYATHLMARQIAGIEAAGRVPGLDATELGRPVYERLGFRPLFSLSRYRAADPRWWPVDPGTELRPITLTDLDALAAYDAEATGSDRAFLLTHLAQRMPQAAWLAHQQGRIAGFALARDGLKATGIGPLVADTSAVAAALAAAAGRTLAGPVVIDVPDAATAFVARLADAGFIRERGFTRMVRGADAALDRTAALYALAGPEFG</sequence>
<dbReference type="AlphaFoldDB" id="A0A3N1KYB7"/>
<dbReference type="InterPro" id="IPR052729">
    <property type="entry name" value="Acyl/Acetyltrans_Enzymes"/>
</dbReference>
<dbReference type="EMBL" id="RJKX01000015">
    <property type="protein sequence ID" value="ROP84147.1"/>
    <property type="molecule type" value="Genomic_DNA"/>
</dbReference>
<keyword evidence="3" id="KW-1185">Reference proteome</keyword>
<dbReference type="Pfam" id="PF18014">
    <property type="entry name" value="Acetyltransf_18"/>
    <property type="match status" value="1"/>
</dbReference>
<keyword evidence="2" id="KW-0808">Transferase</keyword>
<feature type="domain" description="N-acetyltransferase" evidence="1">
    <location>
        <begin position="4"/>
        <end position="138"/>
    </location>
</feature>
<dbReference type="InterPro" id="IPR041496">
    <property type="entry name" value="YitH/HolE_GNAT"/>
</dbReference>
<protein>
    <submittedName>
        <fullName evidence="2">Acetyltransferase (GNAT) family protein</fullName>
    </submittedName>
</protein>
<dbReference type="RefSeq" id="WP_123691847.1">
    <property type="nucleotide sequence ID" value="NZ_AP019700.1"/>
</dbReference>
<dbReference type="PANTHER" id="PTHR47237">
    <property type="entry name" value="SLL0310 PROTEIN"/>
    <property type="match status" value="1"/>
</dbReference>
<dbReference type="SUPFAM" id="SSF55729">
    <property type="entry name" value="Acyl-CoA N-acyltransferases (Nat)"/>
    <property type="match status" value="1"/>
</dbReference>
<proteinExistence type="predicted"/>
<dbReference type="PROSITE" id="PS51186">
    <property type="entry name" value="GNAT"/>
    <property type="match status" value="1"/>
</dbReference>
<evidence type="ECO:0000259" key="1">
    <source>
        <dbReference type="PROSITE" id="PS51186"/>
    </source>
</evidence>
<evidence type="ECO:0000313" key="2">
    <source>
        <dbReference type="EMBL" id="ROP84147.1"/>
    </source>
</evidence>
<comment type="caution">
    <text evidence="2">The sequence shown here is derived from an EMBL/GenBank/DDBJ whole genome shotgun (WGS) entry which is preliminary data.</text>
</comment>
<dbReference type="Gene3D" id="3.40.630.90">
    <property type="match status" value="1"/>
</dbReference>
<dbReference type="Pfam" id="PF13508">
    <property type="entry name" value="Acetyltransf_7"/>
    <property type="match status" value="1"/>
</dbReference>
<dbReference type="Gene3D" id="3.40.630.30">
    <property type="match status" value="1"/>
</dbReference>